<feature type="compositionally biased region" description="Pro residues" evidence="1">
    <location>
        <begin position="167"/>
        <end position="176"/>
    </location>
</feature>
<accession>R7SYT5</accession>
<feature type="region of interest" description="Disordered" evidence="1">
    <location>
        <begin position="242"/>
        <end position="286"/>
    </location>
</feature>
<feature type="compositionally biased region" description="Low complexity" evidence="1">
    <location>
        <begin position="650"/>
        <end position="679"/>
    </location>
</feature>
<feature type="compositionally biased region" description="Polar residues" evidence="1">
    <location>
        <begin position="1207"/>
        <end position="1218"/>
    </location>
</feature>
<protein>
    <recommendedName>
        <fullName evidence="3">Meiotically up-regulated protein Msb1/Mug8 domain-containing protein</fullName>
    </recommendedName>
</protein>
<keyword evidence="2" id="KW-0812">Transmembrane</keyword>
<proteinExistence type="predicted"/>
<feature type="compositionally biased region" description="Polar residues" evidence="1">
    <location>
        <begin position="1311"/>
        <end position="1321"/>
    </location>
</feature>
<evidence type="ECO:0000256" key="1">
    <source>
        <dbReference type="SAM" id="MobiDB-lite"/>
    </source>
</evidence>
<evidence type="ECO:0000313" key="4">
    <source>
        <dbReference type="EMBL" id="EJF60905.1"/>
    </source>
</evidence>
<evidence type="ECO:0000313" key="5">
    <source>
        <dbReference type="Proteomes" id="UP000053319"/>
    </source>
</evidence>
<keyword evidence="2" id="KW-1133">Transmembrane helix</keyword>
<feature type="compositionally biased region" description="Basic and acidic residues" evidence="1">
    <location>
        <begin position="1184"/>
        <end position="1202"/>
    </location>
</feature>
<gene>
    <name evidence="4" type="ORF">DICSQDRAFT_127483</name>
</gene>
<dbReference type="RefSeq" id="XP_007366440.1">
    <property type="nucleotide sequence ID" value="XM_007366378.1"/>
</dbReference>
<feature type="transmembrane region" description="Helical" evidence="2">
    <location>
        <begin position="36"/>
        <end position="54"/>
    </location>
</feature>
<dbReference type="OrthoDB" id="3362494at2759"/>
<reference evidence="4 5" key="1">
    <citation type="journal article" date="2012" name="Science">
        <title>The Paleozoic origin of enzymatic lignin decomposition reconstructed from 31 fungal genomes.</title>
        <authorList>
            <person name="Floudas D."/>
            <person name="Binder M."/>
            <person name="Riley R."/>
            <person name="Barry K."/>
            <person name="Blanchette R.A."/>
            <person name="Henrissat B."/>
            <person name="Martinez A.T."/>
            <person name="Otillar R."/>
            <person name="Spatafora J.W."/>
            <person name="Yadav J.S."/>
            <person name="Aerts A."/>
            <person name="Benoit I."/>
            <person name="Boyd A."/>
            <person name="Carlson A."/>
            <person name="Copeland A."/>
            <person name="Coutinho P.M."/>
            <person name="de Vries R.P."/>
            <person name="Ferreira P."/>
            <person name="Findley K."/>
            <person name="Foster B."/>
            <person name="Gaskell J."/>
            <person name="Glotzer D."/>
            <person name="Gorecki P."/>
            <person name="Heitman J."/>
            <person name="Hesse C."/>
            <person name="Hori C."/>
            <person name="Igarashi K."/>
            <person name="Jurgens J.A."/>
            <person name="Kallen N."/>
            <person name="Kersten P."/>
            <person name="Kohler A."/>
            <person name="Kuees U."/>
            <person name="Kumar T.K.A."/>
            <person name="Kuo A."/>
            <person name="LaButti K."/>
            <person name="Larrondo L.F."/>
            <person name="Lindquist E."/>
            <person name="Ling A."/>
            <person name="Lombard V."/>
            <person name="Lucas S."/>
            <person name="Lundell T."/>
            <person name="Martin R."/>
            <person name="McLaughlin D.J."/>
            <person name="Morgenstern I."/>
            <person name="Morin E."/>
            <person name="Murat C."/>
            <person name="Nagy L.G."/>
            <person name="Nolan M."/>
            <person name="Ohm R.A."/>
            <person name="Patyshakuliyeva A."/>
            <person name="Rokas A."/>
            <person name="Ruiz-Duenas F.J."/>
            <person name="Sabat G."/>
            <person name="Salamov A."/>
            <person name="Samejima M."/>
            <person name="Schmutz J."/>
            <person name="Slot J.C."/>
            <person name="St John F."/>
            <person name="Stenlid J."/>
            <person name="Sun H."/>
            <person name="Sun S."/>
            <person name="Syed K."/>
            <person name="Tsang A."/>
            <person name="Wiebenga A."/>
            <person name="Young D."/>
            <person name="Pisabarro A."/>
            <person name="Eastwood D.C."/>
            <person name="Martin F."/>
            <person name="Cullen D."/>
            <person name="Grigoriev I.V."/>
            <person name="Hibbett D.S."/>
        </authorList>
    </citation>
    <scope>NUCLEOTIDE SEQUENCE [LARGE SCALE GENOMIC DNA]</scope>
    <source>
        <strain evidence="4 5">LYAD-421 SS1</strain>
    </source>
</reference>
<feature type="region of interest" description="Disordered" evidence="1">
    <location>
        <begin position="1239"/>
        <end position="1389"/>
    </location>
</feature>
<feature type="region of interest" description="Disordered" evidence="1">
    <location>
        <begin position="1121"/>
        <end position="1218"/>
    </location>
</feature>
<dbReference type="Proteomes" id="UP000053319">
    <property type="component" value="Unassembled WGS sequence"/>
</dbReference>
<sequence length="1389" mass="152171">MLMKDATNDRIVYGTVRYIGVSSKRPNVRRHPRQNILTPLAALYIVSALPGAQATCTFDRFGREHCTLATGVRIAIAIVAVVAFVLAMIAFGVARRRRTQRANLAYVNTSTIAGVVPPPGYPPSGGYQPGYYPSPQAGPAPYYPDGPYSQPPPQFPPQAYDAQGSYAPPPGPPPAWSPQHQYAPPMGPPPAADYKQPVTPPIPSDFLMPSLFSRARTTSTPTKKASSNLGALDEFGRVDSRGSVRQAVQQHLAVSTKSRQRKDSKAPTRARPPGAEDEDVDFGPPDGSFLPLRLDRPLYENLNDPAQELPPAHDYGYLSYQRHVILGLEEVARLVDVVGDELGTRGLTTPFIFSSLALDASPSAVKRLIQAFLKTCSRPSPDADRQWRQEARLAEPHELGMTLRWGLARAVRWVNGHEVRGLVSYDAYLQWRDTEAALNYPGLHFSAFLDPLDGLLRSLLVGLFTLLSRFTAHSATSGHTPPTLSPLFGPLLFGLGPSTLNFHHAYMHYLRATTATEHLILAFIRWQDAKANAASPAIGTPTRLKAWIQGYPSMLPTLGKNERPQPRRGARTARVLNVRRNVRMYSPDLVKTCASWANRPRAAASSAGERAFAGSKEWERIAPPTLKLPPRYSDGYKKRMVLAPNFHPDTGIPGSTSSTLTPPSLSSSISSASSAGSTLFEDKEGEERFRSLTDLKWGEFEAMGFGNIVADEKKLQFDLTEGARAARAAKRATLNWQDFSSSGFSRTDAHLSATLQFSAPVANQITSWPAHQAEMHRKLKKTQKALPAFGWDTEPIMGGEEVIEEAFVDVFCDLIYGGGWMDDERHEETDRECNWALVEFKSLPVSRTNTASGTSDPRTATTLILFEEFVPYEYRQQLASAGQSRRKLPSFFSSGTKSKQWKPAATLNGRPYVVGAVPHSPSFREVEFEGLLRSNGSATKVISLARSPNREQGKTAPPVASTVATPGHELSANPLVNVTNPALKTQFLTPLRTDSPMPTRAGLGTPRDESGTPTKKGSRFRLPTGLPTSPAGKRAGLLPTEYDPVDFDTRLASFDDDLPRDRHQRRKSKDDAWVDILVATNNRRMAGQDAELRNGLRGGRSDPELASQEVSEVLAAVRGHFSDEEDESMEPVAGPSDDANCDTSTIQDSLLERDMPERESVADGDEGEGLSQPVPRKRMGYFDLHPERRPPTWTSDARDELGRPSYESDTSTENPYTAATVTMRTNLAIREDSALLRQSAASEYESDPEPVVAGSQAVPRDVKTLPRAPGDGPVPPAKTSLSKTAHLIEMYRERERQTSPIPSSRLPVRQASLQAPTPNGNDRSRSTSPSPRPSPRPSPHAVVPAELPEIDDPADDKVSVEDIPIDLPTQYVHGAPLHNVIEEPEEEEA</sequence>
<dbReference type="InterPro" id="IPR037508">
    <property type="entry name" value="Msb1/Mug8"/>
</dbReference>
<evidence type="ECO:0000256" key="2">
    <source>
        <dbReference type="SAM" id="Phobius"/>
    </source>
</evidence>
<dbReference type="Pfam" id="PF08101">
    <property type="entry name" value="Msb1-Mug8_dom"/>
    <property type="match status" value="1"/>
</dbReference>
<feature type="compositionally biased region" description="Pro residues" evidence="1">
    <location>
        <begin position="136"/>
        <end position="156"/>
    </location>
</feature>
<dbReference type="GeneID" id="18834392"/>
<dbReference type="PANTHER" id="PTHR28093">
    <property type="entry name" value="MORPHOGENESIS-RELATED PROTEIN MSB1"/>
    <property type="match status" value="1"/>
</dbReference>
<evidence type="ECO:0000259" key="3">
    <source>
        <dbReference type="Pfam" id="PF08101"/>
    </source>
</evidence>
<dbReference type="HOGENOM" id="CLU_002468_0_0_1"/>
<name>R7SYT5_DICSQ</name>
<feature type="region of interest" description="Disordered" evidence="1">
    <location>
        <begin position="649"/>
        <end position="682"/>
    </location>
</feature>
<feature type="compositionally biased region" description="Polar residues" evidence="1">
    <location>
        <begin position="246"/>
        <end position="257"/>
    </location>
</feature>
<dbReference type="KEGG" id="dsq:DICSQDRAFT_127483"/>
<feature type="domain" description="Meiotically up-regulated protein Msb1/Mug8" evidence="3">
    <location>
        <begin position="329"/>
        <end position="547"/>
    </location>
</feature>
<feature type="compositionally biased region" description="Basic and acidic residues" evidence="1">
    <location>
        <begin position="1150"/>
        <end position="1161"/>
    </location>
</feature>
<feature type="transmembrane region" description="Helical" evidence="2">
    <location>
        <begin position="74"/>
        <end position="94"/>
    </location>
</feature>
<dbReference type="InterPro" id="IPR012965">
    <property type="entry name" value="Msb1/Mug8_dom"/>
</dbReference>
<feature type="region of interest" description="Disordered" evidence="1">
    <location>
        <begin position="991"/>
        <end position="1039"/>
    </location>
</feature>
<dbReference type="OMA" id="YLAYERH"/>
<feature type="region of interest" description="Disordered" evidence="1">
    <location>
        <begin position="136"/>
        <end position="206"/>
    </location>
</feature>
<dbReference type="PANTHER" id="PTHR28093:SF1">
    <property type="entry name" value="MORPHOGENESIS-RELATED PROTEIN MSB1"/>
    <property type="match status" value="1"/>
</dbReference>
<dbReference type="EMBL" id="JH719413">
    <property type="protein sequence ID" value="EJF60905.1"/>
    <property type="molecule type" value="Genomic_DNA"/>
</dbReference>
<organism evidence="4 5">
    <name type="scientific">Dichomitus squalens (strain LYAD-421)</name>
    <name type="common">Western red white-rot fungus</name>
    <dbReference type="NCBI Taxonomy" id="732165"/>
    <lineage>
        <taxon>Eukaryota</taxon>
        <taxon>Fungi</taxon>
        <taxon>Dikarya</taxon>
        <taxon>Basidiomycota</taxon>
        <taxon>Agaricomycotina</taxon>
        <taxon>Agaricomycetes</taxon>
        <taxon>Polyporales</taxon>
        <taxon>Polyporaceae</taxon>
        <taxon>Dichomitus</taxon>
    </lineage>
</organism>
<keyword evidence="2" id="KW-0472">Membrane</keyword>